<reference evidence="2" key="1">
    <citation type="submission" date="2019-06" db="EMBL/GenBank/DDBJ databases">
        <authorList>
            <person name="Broberg M."/>
        </authorList>
    </citation>
    <scope>NUCLEOTIDE SEQUENCE [LARGE SCALE GENOMIC DNA]</scope>
</reference>
<dbReference type="EMBL" id="CABFOC020000041">
    <property type="protein sequence ID" value="CAH0051577.1"/>
    <property type="molecule type" value="Genomic_DNA"/>
</dbReference>
<dbReference type="AlphaFoldDB" id="A0A9P0EJJ2"/>
<protein>
    <submittedName>
        <fullName evidence="1">Uncharacterized protein</fullName>
    </submittedName>
</protein>
<sequence>MPGIGEDRASAIPAVLVLRICSANCWSGVPSGRVPSGRLCDCFCGYSCCKGDFGRIGVCFVGMARMLPPDVCVHVLVQVVPERCPYFGEVWVIENDYGFGFQLRSVIGDI</sequence>
<comment type="caution">
    <text evidence="1">The sequence shown here is derived from an EMBL/GenBank/DDBJ whole genome shotgun (WGS) entry which is preliminary data.</text>
</comment>
<reference evidence="1 2" key="2">
    <citation type="submission" date="2021-10" db="EMBL/GenBank/DDBJ databases">
        <authorList>
            <person name="Piombo E."/>
        </authorList>
    </citation>
    <scope>NUCLEOTIDE SEQUENCE [LARGE SCALE GENOMIC DNA]</scope>
</reference>
<evidence type="ECO:0000313" key="2">
    <source>
        <dbReference type="Proteomes" id="UP000775872"/>
    </source>
</evidence>
<proteinExistence type="predicted"/>
<accession>A0A9P0EJJ2</accession>
<evidence type="ECO:0000313" key="1">
    <source>
        <dbReference type="EMBL" id="CAH0051577.1"/>
    </source>
</evidence>
<dbReference type="Proteomes" id="UP000775872">
    <property type="component" value="Unassembled WGS sequence"/>
</dbReference>
<name>A0A9P0EJJ2_9HYPO</name>
<organism evidence="1 2">
    <name type="scientific">Clonostachys solani</name>
    <dbReference type="NCBI Taxonomy" id="160281"/>
    <lineage>
        <taxon>Eukaryota</taxon>
        <taxon>Fungi</taxon>
        <taxon>Dikarya</taxon>
        <taxon>Ascomycota</taxon>
        <taxon>Pezizomycotina</taxon>
        <taxon>Sordariomycetes</taxon>
        <taxon>Hypocreomycetidae</taxon>
        <taxon>Hypocreales</taxon>
        <taxon>Bionectriaceae</taxon>
        <taxon>Clonostachys</taxon>
    </lineage>
</organism>
<gene>
    <name evidence="1" type="ORF">CSOL1703_00017919</name>
</gene>
<keyword evidence="2" id="KW-1185">Reference proteome</keyword>